<feature type="transmembrane region" description="Helical" evidence="1">
    <location>
        <begin position="357"/>
        <end position="379"/>
    </location>
</feature>
<dbReference type="Pfam" id="PF01970">
    <property type="entry name" value="TctA"/>
    <property type="match status" value="1"/>
</dbReference>
<proteinExistence type="predicted"/>
<evidence type="ECO:0000313" key="3">
    <source>
        <dbReference type="EMBL" id="SEA95583.1"/>
    </source>
</evidence>
<feature type="transmembrane region" description="Helical" evidence="1">
    <location>
        <begin position="204"/>
        <end position="223"/>
    </location>
</feature>
<dbReference type="InterPro" id="IPR002823">
    <property type="entry name" value="DUF112_TM"/>
</dbReference>
<keyword evidence="1" id="KW-0472">Membrane</keyword>
<feature type="transmembrane region" description="Helical" evidence="1">
    <location>
        <begin position="324"/>
        <end position="345"/>
    </location>
</feature>
<reference evidence="3 4" key="1">
    <citation type="submission" date="2016-10" db="EMBL/GenBank/DDBJ databases">
        <authorList>
            <person name="de Groot N.N."/>
        </authorList>
    </citation>
    <scope>NUCLEOTIDE SEQUENCE [LARGE SCALE GENOMIC DNA]</scope>
    <source>
        <strain evidence="3 4">DSM 15345</strain>
    </source>
</reference>
<organism evidence="3 4">
    <name type="scientific">Rubrimonas cliftonensis</name>
    <dbReference type="NCBI Taxonomy" id="89524"/>
    <lineage>
        <taxon>Bacteria</taxon>
        <taxon>Pseudomonadati</taxon>
        <taxon>Pseudomonadota</taxon>
        <taxon>Alphaproteobacteria</taxon>
        <taxon>Rhodobacterales</taxon>
        <taxon>Paracoccaceae</taxon>
        <taxon>Rubrimonas</taxon>
    </lineage>
</organism>
<accession>A0A1H4FE02</accession>
<sequence length="503" mass="51881">MSFADGLLLGFETALSAQNLLYCLLGVTVGMVVGVLPGIGHLTAISLLLPLTFHAPVTAGLVMLAGIYYGAQYGGSIASIMVNLPGTASSAVICLDGYPMTKQGRAGAALIITTLASFFGSLVAIMLLVALSPPLARAALSFHSADYFAMMALGLVAAGTLIQGRPLIGVASVALGLVFGIIGTDTSSGALRFTFGAPQLFDGINIVVVAMAFFGVSEVISSIGRPRVGPAVNGAVTLRSLMPTRADLRESWWPMVRGAGVGSGVGILPGAGGGSMAAFMAYAVEKRVSRTPERFGSGAVAGISAPEAANNAAAQAAFIPTLTLGIPGDAIMALILGALLVHGVTPGPTVLAEQPELFWGLAVSFLIGNLMLLVLNIPLMQVWVKLLQIPPRYLFPAITLFIAIGCYSVANAPFDVLMVAGLGMAAYVLLALGFEPAPLLLGYVLGPLIEENFRRAMLLSRGDAMVFVERPISAAFLAAAVALVVWVALGARRERTLRAKGET</sequence>
<feature type="domain" description="DUF112" evidence="2">
    <location>
        <begin position="20"/>
        <end position="441"/>
    </location>
</feature>
<gene>
    <name evidence="3" type="ORF">SAMN05444370_12130</name>
</gene>
<feature type="transmembrane region" description="Helical" evidence="1">
    <location>
        <begin position="107"/>
        <end position="132"/>
    </location>
</feature>
<dbReference type="STRING" id="89524.SAMN05444370_12130"/>
<name>A0A1H4FE02_9RHOB</name>
<protein>
    <submittedName>
        <fullName evidence="3">TctA family transporter</fullName>
    </submittedName>
</protein>
<feature type="transmembrane region" description="Helical" evidence="1">
    <location>
        <begin position="47"/>
        <end position="71"/>
    </location>
</feature>
<evidence type="ECO:0000259" key="2">
    <source>
        <dbReference type="Pfam" id="PF01970"/>
    </source>
</evidence>
<dbReference type="EMBL" id="FNQM01000021">
    <property type="protein sequence ID" value="SEA95583.1"/>
    <property type="molecule type" value="Genomic_DNA"/>
</dbReference>
<feature type="transmembrane region" description="Helical" evidence="1">
    <location>
        <begin position="467"/>
        <end position="489"/>
    </location>
</feature>
<evidence type="ECO:0000313" key="4">
    <source>
        <dbReference type="Proteomes" id="UP000198703"/>
    </source>
</evidence>
<feature type="transmembrane region" description="Helical" evidence="1">
    <location>
        <begin position="167"/>
        <end position="184"/>
    </location>
</feature>
<evidence type="ECO:0000256" key="1">
    <source>
        <dbReference type="SAM" id="Phobius"/>
    </source>
</evidence>
<dbReference type="PANTHER" id="PTHR35342">
    <property type="entry name" value="TRICARBOXYLIC TRANSPORT PROTEIN"/>
    <property type="match status" value="1"/>
</dbReference>
<feature type="transmembrane region" description="Helical" evidence="1">
    <location>
        <begin position="20"/>
        <end position="40"/>
    </location>
</feature>
<dbReference type="PANTHER" id="PTHR35342:SF5">
    <property type="entry name" value="TRICARBOXYLIC TRANSPORT PROTEIN"/>
    <property type="match status" value="1"/>
</dbReference>
<feature type="transmembrane region" description="Helical" evidence="1">
    <location>
        <begin position="391"/>
        <end position="410"/>
    </location>
</feature>
<dbReference type="AlphaFoldDB" id="A0A1H4FE02"/>
<dbReference type="OrthoDB" id="9791872at2"/>
<keyword evidence="4" id="KW-1185">Reference proteome</keyword>
<dbReference type="Proteomes" id="UP000198703">
    <property type="component" value="Unassembled WGS sequence"/>
</dbReference>
<keyword evidence="1" id="KW-1133">Transmembrane helix</keyword>
<feature type="transmembrane region" description="Helical" evidence="1">
    <location>
        <begin position="77"/>
        <end position="95"/>
    </location>
</feature>
<keyword evidence="1" id="KW-0812">Transmembrane</keyword>
<feature type="transmembrane region" description="Helical" evidence="1">
    <location>
        <begin position="144"/>
        <end position="162"/>
    </location>
</feature>
<feature type="transmembrane region" description="Helical" evidence="1">
    <location>
        <begin position="416"/>
        <end position="446"/>
    </location>
</feature>
<dbReference type="RefSeq" id="WP_093255914.1">
    <property type="nucleotide sequence ID" value="NZ_FNQM01000021.1"/>
</dbReference>